<keyword evidence="2" id="KW-1185">Reference proteome</keyword>
<evidence type="ECO:0000313" key="1">
    <source>
        <dbReference type="EMBL" id="CAL1267540.1"/>
    </source>
</evidence>
<accession>A0AAV1Z7I9</accession>
<dbReference type="AlphaFoldDB" id="A0AAV1Z7I9"/>
<dbReference type="Proteomes" id="UP001497382">
    <property type="component" value="Unassembled WGS sequence"/>
</dbReference>
<protein>
    <submittedName>
        <fullName evidence="1">Uncharacterized protein</fullName>
    </submittedName>
</protein>
<evidence type="ECO:0000313" key="2">
    <source>
        <dbReference type="Proteomes" id="UP001497382"/>
    </source>
</evidence>
<organism evidence="1 2">
    <name type="scientific">Larinioides sclopetarius</name>
    <dbReference type="NCBI Taxonomy" id="280406"/>
    <lineage>
        <taxon>Eukaryota</taxon>
        <taxon>Metazoa</taxon>
        <taxon>Ecdysozoa</taxon>
        <taxon>Arthropoda</taxon>
        <taxon>Chelicerata</taxon>
        <taxon>Arachnida</taxon>
        <taxon>Araneae</taxon>
        <taxon>Araneomorphae</taxon>
        <taxon>Entelegynae</taxon>
        <taxon>Araneoidea</taxon>
        <taxon>Araneidae</taxon>
        <taxon>Larinioides</taxon>
    </lineage>
</organism>
<sequence>AGSPETSPRCGRRKVFSSAGFLNGLRRRSKGRSLFWSAGEISGEDLVAIFAADAMPRMGTREILKMTTISCNRKKNDK</sequence>
<feature type="non-terminal residue" evidence="1">
    <location>
        <position position="1"/>
    </location>
</feature>
<name>A0AAV1Z7I9_9ARAC</name>
<dbReference type="EMBL" id="CAXIEN010000029">
    <property type="protein sequence ID" value="CAL1267540.1"/>
    <property type="molecule type" value="Genomic_DNA"/>
</dbReference>
<proteinExistence type="predicted"/>
<reference evidence="1 2" key="1">
    <citation type="submission" date="2024-04" db="EMBL/GenBank/DDBJ databases">
        <authorList>
            <person name="Rising A."/>
            <person name="Reimegard J."/>
            <person name="Sonavane S."/>
            <person name="Akerstrom W."/>
            <person name="Nylinder S."/>
            <person name="Hedman E."/>
            <person name="Kallberg Y."/>
        </authorList>
    </citation>
    <scope>NUCLEOTIDE SEQUENCE [LARGE SCALE GENOMIC DNA]</scope>
</reference>
<gene>
    <name evidence="1" type="ORF">LARSCL_LOCUS3732</name>
</gene>
<comment type="caution">
    <text evidence="1">The sequence shown here is derived from an EMBL/GenBank/DDBJ whole genome shotgun (WGS) entry which is preliminary data.</text>
</comment>